<dbReference type="RefSeq" id="WP_044383500.1">
    <property type="nucleotide sequence ID" value="NZ_CP010849.1"/>
</dbReference>
<evidence type="ECO:0000259" key="2">
    <source>
        <dbReference type="Pfam" id="PF21725"/>
    </source>
</evidence>
<dbReference type="KEGG" id="scw:TU94_21130"/>
<feature type="coiled-coil region" evidence="1">
    <location>
        <begin position="152"/>
        <end position="211"/>
    </location>
</feature>
<dbReference type="Pfam" id="PF21725">
    <property type="entry name" value="T7SS_signal"/>
    <property type="match status" value="1"/>
</dbReference>
<gene>
    <name evidence="3" type="ORF">TU94_21130</name>
</gene>
<proteinExistence type="predicted"/>
<dbReference type="InterPro" id="IPR049082">
    <property type="entry name" value="T7SS_signal"/>
</dbReference>
<dbReference type="AlphaFoldDB" id="A0A0C5GGR9"/>
<dbReference type="STRING" id="477245.TU94_21130"/>
<reference evidence="3 4" key="1">
    <citation type="submission" date="2015-02" db="EMBL/GenBank/DDBJ databases">
        <title>Genome sequence of thermotolerant Streptomyces cyaneogriseus subsp. Noncyanogenus NMWT1, the producer of nematocidal antibiotics nemadectin.</title>
        <authorList>
            <person name="Wang H."/>
            <person name="Li C."/>
            <person name="Xiang W."/>
            <person name="Wang X."/>
        </authorList>
    </citation>
    <scope>NUCLEOTIDE SEQUENCE [LARGE SCALE GENOMIC DNA]</scope>
    <source>
        <strain evidence="3 4">NMWT 1</strain>
    </source>
</reference>
<evidence type="ECO:0000313" key="3">
    <source>
        <dbReference type="EMBL" id="AJP03611.1"/>
    </source>
</evidence>
<dbReference type="EMBL" id="CP010849">
    <property type="protein sequence ID" value="AJP03611.1"/>
    <property type="molecule type" value="Genomic_DNA"/>
</dbReference>
<feature type="domain" description="Putative T7SS secretion signal" evidence="2">
    <location>
        <begin position="17"/>
        <end position="162"/>
    </location>
</feature>
<dbReference type="HOGENOM" id="CLU_052001_0_0_11"/>
<keyword evidence="4" id="KW-1185">Reference proteome</keyword>
<dbReference type="Gene3D" id="1.10.287.1490">
    <property type="match status" value="1"/>
</dbReference>
<organism evidence="3 4">
    <name type="scientific">Streptomyces cyaneogriseus subsp. noncyanogenus</name>
    <dbReference type="NCBI Taxonomy" id="477245"/>
    <lineage>
        <taxon>Bacteria</taxon>
        <taxon>Bacillati</taxon>
        <taxon>Actinomycetota</taxon>
        <taxon>Actinomycetes</taxon>
        <taxon>Kitasatosporales</taxon>
        <taxon>Streptomycetaceae</taxon>
        <taxon>Streptomyces</taxon>
    </lineage>
</organism>
<keyword evidence="1" id="KW-0175">Coiled coil</keyword>
<evidence type="ECO:0000256" key="1">
    <source>
        <dbReference type="SAM" id="Coils"/>
    </source>
</evidence>
<dbReference type="PATRIC" id="fig|477245.3.peg.4459"/>
<sequence>MSGPQEFPAIGFNPAPGKVESVDDLVTKLNSALTGLDNAHQILSSLRGEGGGRAWEGEAAKAFADKVGDLPRYVGNSRDAIRSASSQLKSWHGMLTGYQSKAREYETQAASVKQREKTFRGEYDSAVNAYNQAAADPAFRLAGTYYTDQAALQDAQAKIDAANARLKKAGETVDSAKTKLEGAIDEFEAIVKRAKELLEEHQAEARKVAGTIRKATDGAPNPGIWEGLADAFTRLGHSIQNWCTKHADLLKKIGDWLSIASTAMGVLSLLTLWCPPLSGAFALAGGALSLGALATHGAAKLGGADVSAMDLVGDALGVVPLGKLATTATAGVKVAMKTAKNGVQMIDRVRKIEALTEAGYDAARLQGKSLFGLGREYAEGSMKFTTSGFGNRMKMAWDNHVLDNMGASLKERGLSKVVEWAPQSVKDSLRGAIRADGTLDPMSWWSRGTQIAGQAPGIALGVYNAFTGSDAPAAGKL</sequence>
<protein>
    <recommendedName>
        <fullName evidence="2">Putative T7SS secretion signal domain-containing protein</fullName>
    </recommendedName>
</protein>
<dbReference type="OrthoDB" id="4140785at2"/>
<evidence type="ECO:0000313" key="4">
    <source>
        <dbReference type="Proteomes" id="UP000032234"/>
    </source>
</evidence>
<accession>A0A0C5GGR9</accession>
<dbReference type="Proteomes" id="UP000032234">
    <property type="component" value="Chromosome"/>
</dbReference>
<name>A0A0C5GGR9_9ACTN</name>